<feature type="region of interest" description="Disordered" evidence="1">
    <location>
        <begin position="273"/>
        <end position="300"/>
    </location>
</feature>
<dbReference type="SUPFAM" id="SSF81296">
    <property type="entry name" value="E set domains"/>
    <property type="match status" value="1"/>
</dbReference>
<evidence type="ECO:0000313" key="2">
    <source>
        <dbReference type="EMBL" id="KER20029.1"/>
    </source>
</evidence>
<sequence length="300" mass="32955">MARECSSAPYFCFFSFHTISPRPSETMLTSITVARRSRTAIRSGLMNDVEVGVLNSSKTMHPSRRRRFAKGPNPTSTSRLPLSRLGRPGCIPALVPPSCGMVAWHRKGATAERLLYYYLLFQSLLHEDLSSTGAGVTQVEIIPCDGEPCALTRAVNYIVRTAFVAYPCSAFSALTVSTDANVESRGFTVRGTIGSQPLTIPAPINGLCFHVFPRCPIEAGKSYVYGYTGAVPPNFPLKTQRRQETRERISGSMVLHRCIELDPIYAPLGAKDQHLNRNTQGGSNIGFTNKETRNSLEAHQ</sequence>
<dbReference type="GeneID" id="20325498"/>
<evidence type="ECO:0000256" key="1">
    <source>
        <dbReference type="SAM" id="MobiDB-lite"/>
    </source>
</evidence>
<reference evidence="2 3" key="1">
    <citation type="submission" date="2013-11" db="EMBL/GenBank/DDBJ databases">
        <title>Opisthorchis viverrini - life in the bile duct.</title>
        <authorList>
            <person name="Young N.D."/>
            <person name="Nagarajan N."/>
            <person name="Lin S.J."/>
            <person name="Korhonen P.K."/>
            <person name="Jex A.R."/>
            <person name="Hall R.S."/>
            <person name="Safavi-Hemami H."/>
            <person name="Kaewkong W."/>
            <person name="Bertrand D."/>
            <person name="Gao S."/>
            <person name="Seet Q."/>
            <person name="Wongkham S."/>
            <person name="Teh B.T."/>
            <person name="Wongkham C."/>
            <person name="Intapan P.M."/>
            <person name="Maleewong W."/>
            <person name="Yang X."/>
            <person name="Hu M."/>
            <person name="Wang Z."/>
            <person name="Hofmann A."/>
            <person name="Sternberg P.W."/>
            <person name="Tan P."/>
            <person name="Wang J."/>
            <person name="Gasser R.B."/>
        </authorList>
    </citation>
    <scope>NUCLEOTIDE SEQUENCE [LARGE SCALE GENOMIC DNA]</scope>
</reference>
<gene>
    <name evidence="2" type="ORF">T265_11330</name>
</gene>
<dbReference type="Proteomes" id="UP000054324">
    <property type="component" value="Unassembled WGS sequence"/>
</dbReference>
<dbReference type="OrthoDB" id="6489092at2759"/>
<dbReference type="Gene3D" id="2.60.40.770">
    <property type="match status" value="1"/>
</dbReference>
<protein>
    <recommendedName>
        <fullName evidence="4">MD-2-related lipid-recognition domain-containing protein</fullName>
    </recommendedName>
</protein>
<feature type="compositionally biased region" description="Polar residues" evidence="1">
    <location>
        <begin position="276"/>
        <end position="289"/>
    </location>
</feature>
<organism evidence="2 3">
    <name type="scientific">Opisthorchis viverrini</name>
    <name type="common">Southeast Asian liver fluke</name>
    <dbReference type="NCBI Taxonomy" id="6198"/>
    <lineage>
        <taxon>Eukaryota</taxon>
        <taxon>Metazoa</taxon>
        <taxon>Spiralia</taxon>
        <taxon>Lophotrochozoa</taxon>
        <taxon>Platyhelminthes</taxon>
        <taxon>Trematoda</taxon>
        <taxon>Digenea</taxon>
        <taxon>Opisthorchiida</taxon>
        <taxon>Opisthorchiata</taxon>
        <taxon>Opisthorchiidae</taxon>
        <taxon>Opisthorchis</taxon>
    </lineage>
</organism>
<accession>A0A074ZXV8</accession>
<evidence type="ECO:0008006" key="4">
    <source>
        <dbReference type="Google" id="ProtNLM"/>
    </source>
</evidence>
<dbReference type="STRING" id="6198.A0A074ZXV8"/>
<dbReference type="InterPro" id="IPR014756">
    <property type="entry name" value="Ig_E-set"/>
</dbReference>
<keyword evidence="3" id="KW-1185">Reference proteome</keyword>
<dbReference type="AlphaFoldDB" id="A0A074ZXV8"/>
<feature type="region of interest" description="Disordered" evidence="1">
    <location>
        <begin position="60"/>
        <end position="79"/>
    </location>
</feature>
<proteinExistence type="predicted"/>
<dbReference type="KEGG" id="ovi:T265_11330"/>
<dbReference type="RefSeq" id="XP_009176225.1">
    <property type="nucleotide sequence ID" value="XM_009177961.1"/>
</dbReference>
<evidence type="ECO:0000313" key="3">
    <source>
        <dbReference type="Proteomes" id="UP000054324"/>
    </source>
</evidence>
<name>A0A074ZXV8_OPIVI</name>
<dbReference type="EMBL" id="KL597103">
    <property type="protein sequence ID" value="KER20029.1"/>
    <property type="molecule type" value="Genomic_DNA"/>
</dbReference>
<dbReference type="CTD" id="20325498"/>
<feature type="compositionally biased region" description="Basic and acidic residues" evidence="1">
    <location>
        <begin position="290"/>
        <end position="300"/>
    </location>
</feature>